<protein>
    <submittedName>
        <fullName evidence="1">Uncharacterized protein</fullName>
    </submittedName>
</protein>
<name>A0A8J2NKG2_9HEXA</name>
<organism evidence="1 2">
    <name type="scientific">Allacma fusca</name>
    <dbReference type="NCBI Taxonomy" id="39272"/>
    <lineage>
        <taxon>Eukaryota</taxon>
        <taxon>Metazoa</taxon>
        <taxon>Ecdysozoa</taxon>
        <taxon>Arthropoda</taxon>
        <taxon>Hexapoda</taxon>
        <taxon>Collembola</taxon>
        <taxon>Symphypleona</taxon>
        <taxon>Sminthuridae</taxon>
        <taxon>Allacma</taxon>
    </lineage>
</organism>
<proteinExistence type="predicted"/>
<accession>A0A8J2NKG2</accession>
<dbReference type="EMBL" id="CAJVCH010036941">
    <property type="protein sequence ID" value="CAG7716236.1"/>
    <property type="molecule type" value="Genomic_DNA"/>
</dbReference>
<evidence type="ECO:0000313" key="1">
    <source>
        <dbReference type="EMBL" id="CAG7716236.1"/>
    </source>
</evidence>
<gene>
    <name evidence="1" type="ORF">AFUS01_LOCUS5760</name>
</gene>
<reference evidence="1" key="1">
    <citation type="submission" date="2021-06" db="EMBL/GenBank/DDBJ databases">
        <authorList>
            <person name="Hodson N. C."/>
            <person name="Mongue J. A."/>
            <person name="Jaron S. K."/>
        </authorList>
    </citation>
    <scope>NUCLEOTIDE SEQUENCE</scope>
</reference>
<keyword evidence="2" id="KW-1185">Reference proteome</keyword>
<feature type="non-terminal residue" evidence="1">
    <location>
        <position position="1"/>
    </location>
</feature>
<dbReference type="Proteomes" id="UP000708208">
    <property type="component" value="Unassembled WGS sequence"/>
</dbReference>
<evidence type="ECO:0000313" key="2">
    <source>
        <dbReference type="Proteomes" id="UP000708208"/>
    </source>
</evidence>
<sequence>SSICPGAGSRHHSLQYYIIRDR</sequence>
<comment type="caution">
    <text evidence="1">The sequence shown here is derived from an EMBL/GenBank/DDBJ whole genome shotgun (WGS) entry which is preliminary data.</text>
</comment>
<dbReference type="AlphaFoldDB" id="A0A8J2NKG2"/>